<dbReference type="GO" id="GO:0051536">
    <property type="term" value="F:iron-sulfur cluster binding"/>
    <property type="evidence" value="ECO:0007669"/>
    <property type="project" value="UniProtKB-KW"/>
</dbReference>
<keyword evidence="4" id="KW-0408">Iron</keyword>
<evidence type="ECO:0000256" key="5">
    <source>
        <dbReference type="ARBA" id="ARBA00023014"/>
    </source>
</evidence>
<evidence type="ECO:0000256" key="4">
    <source>
        <dbReference type="ARBA" id="ARBA00023004"/>
    </source>
</evidence>
<protein>
    <submittedName>
        <fullName evidence="7">Biotin synthase</fullName>
    </submittedName>
</protein>
<reference evidence="7 8" key="1">
    <citation type="submission" date="2016-07" db="EMBL/GenBank/DDBJ databases">
        <title>Draft genome of Scalindua rubra, obtained from a brine-seawater interface in the Red Sea, sheds light on salt adaptation in anammox bacteria.</title>
        <authorList>
            <person name="Speth D.R."/>
            <person name="Lagkouvardos I."/>
            <person name="Wang Y."/>
            <person name="Qian P.-Y."/>
            <person name="Dutilh B.E."/>
            <person name="Jetten M.S."/>
        </authorList>
    </citation>
    <scope>NUCLEOTIDE SEQUENCE [LARGE SCALE GENOMIC DNA]</scope>
    <source>
        <strain evidence="7">BSI-1</strain>
    </source>
</reference>
<comment type="caution">
    <text evidence="7">The sequence shown here is derived from an EMBL/GenBank/DDBJ whole genome shotgun (WGS) entry which is preliminary data.</text>
</comment>
<evidence type="ECO:0000259" key="6">
    <source>
        <dbReference type="PROSITE" id="PS51918"/>
    </source>
</evidence>
<sequence>MVSLGQNHNGNLSSPEYIKTSLASAVALRFKSGRFYRDAKPFCINLLLNYTDSCYANCAYCGLARSRPQNNGDKSFIRVDWPVLKTTDVIERIERYQSNIRRVCISMVTHKNAVEDTYSITKKMACYRSLPISILITPNLMNKEDLIRLRQIGADTIGIGMDAASRRVFESTRGKKVNGGLEWKKYWDILQDAVDVFGRDKISCHIMVGIGETDYELCKIFFKLRKYGALIHLFSFYPEPDSSMSTRKRPSLKRFRRIQLIRYLIENDIIKEKHLSCNEKGKISKLSIYNDIINNVVESGRPFITGGCEGKNGDMGCNRPFGSYRPGESFRDFPFHPETEDIVRIKKESRLEEI</sequence>
<evidence type="ECO:0000256" key="2">
    <source>
        <dbReference type="ARBA" id="ARBA00022691"/>
    </source>
</evidence>
<dbReference type="InterPro" id="IPR007197">
    <property type="entry name" value="rSAM"/>
</dbReference>
<evidence type="ECO:0000256" key="3">
    <source>
        <dbReference type="ARBA" id="ARBA00022723"/>
    </source>
</evidence>
<dbReference type="GO" id="GO:0046872">
    <property type="term" value="F:metal ion binding"/>
    <property type="evidence" value="ECO:0007669"/>
    <property type="project" value="UniProtKB-KW"/>
</dbReference>
<dbReference type="Pfam" id="PF04055">
    <property type="entry name" value="Radical_SAM"/>
    <property type="match status" value="1"/>
</dbReference>
<proteinExistence type="predicted"/>
<evidence type="ECO:0000313" key="7">
    <source>
        <dbReference type="EMBL" id="ODS31777.1"/>
    </source>
</evidence>
<gene>
    <name evidence="7" type="ORF">SCARUB_03101</name>
</gene>
<dbReference type="SFLD" id="SFLDS00029">
    <property type="entry name" value="Radical_SAM"/>
    <property type="match status" value="1"/>
</dbReference>
<evidence type="ECO:0000313" key="8">
    <source>
        <dbReference type="Proteomes" id="UP000094056"/>
    </source>
</evidence>
<feature type="domain" description="Radical SAM core" evidence="6">
    <location>
        <begin position="36"/>
        <end position="280"/>
    </location>
</feature>
<name>A0A1E3X828_9BACT</name>
<dbReference type="GO" id="GO:0003824">
    <property type="term" value="F:catalytic activity"/>
    <property type="evidence" value="ECO:0007669"/>
    <property type="project" value="InterPro"/>
</dbReference>
<keyword evidence="3" id="KW-0479">Metal-binding</keyword>
<dbReference type="InterPro" id="IPR006638">
    <property type="entry name" value="Elp3/MiaA/NifB-like_rSAM"/>
</dbReference>
<organism evidence="7 8">
    <name type="scientific">Candidatus Scalindua rubra</name>
    <dbReference type="NCBI Taxonomy" id="1872076"/>
    <lineage>
        <taxon>Bacteria</taxon>
        <taxon>Pseudomonadati</taxon>
        <taxon>Planctomycetota</taxon>
        <taxon>Candidatus Brocadiia</taxon>
        <taxon>Candidatus Brocadiales</taxon>
        <taxon>Candidatus Scalinduaceae</taxon>
        <taxon>Candidatus Scalindua</taxon>
    </lineage>
</organism>
<dbReference type="SUPFAM" id="SSF102114">
    <property type="entry name" value="Radical SAM enzymes"/>
    <property type="match status" value="1"/>
</dbReference>
<dbReference type="PROSITE" id="PS51918">
    <property type="entry name" value="RADICAL_SAM"/>
    <property type="match status" value="1"/>
</dbReference>
<dbReference type="InterPro" id="IPR013785">
    <property type="entry name" value="Aldolase_TIM"/>
</dbReference>
<dbReference type="Gene3D" id="3.20.20.70">
    <property type="entry name" value="Aldolase class I"/>
    <property type="match status" value="1"/>
</dbReference>
<evidence type="ECO:0000256" key="1">
    <source>
        <dbReference type="ARBA" id="ARBA00001966"/>
    </source>
</evidence>
<keyword evidence="5" id="KW-0411">Iron-sulfur</keyword>
<accession>A0A1E3X828</accession>
<dbReference type="AlphaFoldDB" id="A0A1E3X828"/>
<dbReference type="EMBL" id="MAYW01000095">
    <property type="protein sequence ID" value="ODS31777.1"/>
    <property type="molecule type" value="Genomic_DNA"/>
</dbReference>
<dbReference type="SFLD" id="SFLDG01098">
    <property type="entry name" value="Uncharacterised_Radical_SAM_Su"/>
    <property type="match status" value="1"/>
</dbReference>
<dbReference type="InterPro" id="IPR058240">
    <property type="entry name" value="rSAM_sf"/>
</dbReference>
<dbReference type="SMART" id="SM00729">
    <property type="entry name" value="Elp3"/>
    <property type="match status" value="1"/>
</dbReference>
<dbReference type="CDD" id="cd01335">
    <property type="entry name" value="Radical_SAM"/>
    <property type="match status" value="1"/>
</dbReference>
<keyword evidence="2" id="KW-0949">S-adenosyl-L-methionine</keyword>
<dbReference type="Proteomes" id="UP000094056">
    <property type="component" value="Unassembled WGS sequence"/>
</dbReference>
<comment type="cofactor">
    <cofactor evidence="1">
        <name>[4Fe-4S] cluster</name>
        <dbReference type="ChEBI" id="CHEBI:49883"/>
    </cofactor>
</comment>